<evidence type="ECO:0000313" key="1">
    <source>
        <dbReference type="EMBL" id="QJA59955.1"/>
    </source>
</evidence>
<gene>
    <name evidence="1" type="ORF">MM415B01218_0014</name>
</gene>
<proteinExistence type="predicted"/>
<name>A0A6M3IS36_9ZZZZ</name>
<sequence>MRLKQYLIVEGRGKQISLDEALNIAPKYMTSIKRYIKNNEHIARDITIITDYYLVDPKKVKEPRKSRYTENYYTLIMDNSKKWSKYPKRSLSLTCSMEKGELSRDYYVFPKNDANIGVCSNKDLWWSFKKGLSPLNDLTMLTYTIKDLLDETYFNSQDDDYNIFKQQCKFFDNYIKEKDKSINNILSNPGSFNYSRIVSFFDNNYKGDLYQMIEDVLDPIKNGFNRTTPNGKWYNEREVWTDSESLMIMGKVNLEIFLKELGRI</sequence>
<organism evidence="1">
    <name type="scientific">viral metagenome</name>
    <dbReference type="NCBI Taxonomy" id="1070528"/>
    <lineage>
        <taxon>unclassified sequences</taxon>
        <taxon>metagenomes</taxon>
        <taxon>organismal metagenomes</taxon>
    </lineage>
</organism>
<dbReference type="EMBL" id="MT141390">
    <property type="protein sequence ID" value="QJA59955.1"/>
    <property type="molecule type" value="Genomic_DNA"/>
</dbReference>
<reference evidence="1" key="1">
    <citation type="submission" date="2020-03" db="EMBL/GenBank/DDBJ databases">
        <title>The deep terrestrial virosphere.</title>
        <authorList>
            <person name="Holmfeldt K."/>
            <person name="Nilsson E."/>
            <person name="Simone D."/>
            <person name="Lopez-Fernandez M."/>
            <person name="Wu X."/>
            <person name="de Brujin I."/>
            <person name="Lundin D."/>
            <person name="Andersson A."/>
            <person name="Bertilsson S."/>
            <person name="Dopson M."/>
        </authorList>
    </citation>
    <scope>NUCLEOTIDE SEQUENCE</scope>
    <source>
        <strain evidence="1">MM415B01218</strain>
    </source>
</reference>
<protein>
    <submittedName>
        <fullName evidence="1">Uncharacterized protein</fullName>
    </submittedName>
</protein>
<accession>A0A6M3IS36</accession>
<dbReference type="AlphaFoldDB" id="A0A6M3IS36"/>